<dbReference type="InterPro" id="IPR038765">
    <property type="entry name" value="Papain-like_cys_pep_sf"/>
</dbReference>
<proteinExistence type="predicted"/>
<dbReference type="AlphaFoldDB" id="A0A327ZV71"/>
<evidence type="ECO:0000313" key="3">
    <source>
        <dbReference type="EMBL" id="RAK46132.1"/>
    </source>
</evidence>
<dbReference type="InterPro" id="IPR007921">
    <property type="entry name" value="CHAP_dom"/>
</dbReference>
<evidence type="ECO:0000313" key="4">
    <source>
        <dbReference type="Proteomes" id="UP000249808"/>
    </source>
</evidence>
<dbReference type="SUPFAM" id="SSF54001">
    <property type="entry name" value="Cysteine proteinases"/>
    <property type="match status" value="1"/>
</dbReference>
<accession>A0A327ZV71</accession>
<evidence type="ECO:0000259" key="2">
    <source>
        <dbReference type="PROSITE" id="PS50911"/>
    </source>
</evidence>
<organism evidence="3 4">
    <name type="scientific">Macrococcus epidermidis</name>
    <dbReference type="NCBI Taxonomy" id="1902580"/>
    <lineage>
        <taxon>Bacteria</taxon>
        <taxon>Bacillati</taxon>
        <taxon>Bacillota</taxon>
        <taxon>Bacilli</taxon>
        <taxon>Bacillales</taxon>
        <taxon>Staphylococcaceae</taxon>
        <taxon>Macrococcus</taxon>
    </lineage>
</organism>
<protein>
    <submittedName>
        <fullName evidence="3">Peptidase M23</fullName>
    </submittedName>
</protein>
<keyword evidence="4" id="KW-1185">Reference proteome</keyword>
<dbReference type="PROSITE" id="PS50911">
    <property type="entry name" value="CHAP"/>
    <property type="match status" value="1"/>
</dbReference>
<sequence>MKKIVLSFITTMMLLTTAEFTEVMPQSQVKTAEAGSYGYSNPYYWGSCAYYAYQRRAQLGRPVGKYWGNAANWAYKARYAGYKVRRSPIKGAVLVSRSGYYGHVAVVERTYSNGSILVSEMNYPRQGVKTYRVISKYQKGNYQYIY</sequence>
<keyword evidence="1" id="KW-0732">Signal</keyword>
<reference evidence="3 4" key="1">
    <citation type="journal article" date="2018" name="Front. Microbiol.">
        <title>Description and Comparative Genomics of Macrococcus caseolyticus subsp. hominis subsp. nov., Macrococcus goetzii sp. nov., Macrococcus epidermidis sp. nov., and Macrococcus bohemicus sp. nov., Novel Macrococci From Human Clinical Material With Virulence Potential and Suspected Uptake of Foreign DNA by Natural Transformation.</title>
        <authorList>
            <person name="Maslanova I."/>
            <person name="Wertheimer Z."/>
            <person name="Sedlacek I."/>
            <person name="Svec P."/>
            <person name="Indrakova A."/>
            <person name="Kovarovic V."/>
            <person name="Schumann P."/>
            <person name="Sproer C."/>
            <person name="Kralova S."/>
            <person name="Sedo O."/>
            <person name="Kristofova L."/>
            <person name="Vrbovska V."/>
            <person name="Fuzik T."/>
            <person name="Petras P."/>
            <person name="Zdrahal Z."/>
            <person name="Ruzickova V."/>
            <person name="Doskar J."/>
            <person name="Pantucek R."/>
        </authorList>
    </citation>
    <scope>NUCLEOTIDE SEQUENCE [LARGE SCALE GENOMIC DNA]</scope>
    <source>
        <strain evidence="3 4">01/688</strain>
    </source>
</reference>
<dbReference type="Pfam" id="PF05257">
    <property type="entry name" value="CHAP"/>
    <property type="match status" value="1"/>
</dbReference>
<dbReference type="Proteomes" id="UP000249808">
    <property type="component" value="Unassembled WGS sequence"/>
</dbReference>
<feature type="chain" id="PRO_5038796466" evidence="1">
    <location>
        <begin position="19"/>
        <end position="146"/>
    </location>
</feature>
<feature type="signal peptide" evidence="1">
    <location>
        <begin position="1"/>
        <end position="18"/>
    </location>
</feature>
<dbReference type="RefSeq" id="WP_111714298.1">
    <property type="nucleotide sequence ID" value="NZ_JBHSSR010000001.1"/>
</dbReference>
<gene>
    <name evidence="3" type="ORF">BHU61_01405</name>
</gene>
<comment type="caution">
    <text evidence="3">The sequence shown here is derived from an EMBL/GenBank/DDBJ whole genome shotgun (WGS) entry which is preliminary data.</text>
</comment>
<feature type="domain" description="Peptidase C51" evidence="2">
    <location>
        <begin position="23"/>
        <end position="146"/>
    </location>
</feature>
<name>A0A327ZV71_9STAP</name>
<evidence type="ECO:0000256" key="1">
    <source>
        <dbReference type="SAM" id="SignalP"/>
    </source>
</evidence>
<dbReference type="EMBL" id="PZJH01000001">
    <property type="protein sequence ID" value="RAK46132.1"/>
    <property type="molecule type" value="Genomic_DNA"/>
</dbReference>
<dbReference type="Gene3D" id="3.90.1720.10">
    <property type="entry name" value="endopeptidase domain like (from Nostoc punctiforme)"/>
    <property type="match status" value="1"/>
</dbReference>